<evidence type="ECO:0000313" key="2">
    <source>
        <dbReference type="Proteomes" id="UP000824120"/>
    </source>
</evidence>
<evidence type="ECO:0000313" key="1">
    <source>
        <dbReference type="EMBL" id="KAG5616536.1"/>
    </source>
</evidence>
<dbReference type="EMBL" id="JACXVP010000003">
    <property type="protein sequence ID" value="KAG5616536.1"/>
    <property type="molecule type" value="Genomic_DNA"/>
</dbReference>
<organism evidence="1 2">
    <name type="scientific">Solanum commersonii</name>
    <name type="common">Commerson's wild potato</name>
    <name type="synonym">Commerson's nightshade</name>
    <dbReference type="NCBI Taxonomy" id="4109"/>
    <lineage>
        <taxon>Eukaryota</taxon>
        <taxon>Viridiplantae</taxon>
        <taxon>Streptophyta</taxon>
        <taxon>Embryophyta</taxon>
        <taxon>Tracheophyta</taxon>
        <taxon>Spermatophyta</taxon>
        <taxon>Magnoliopsida</taxon>
        <taxon>eudicotyledons</taxon>
        <taxon>Gunneridae</taxon>
        <taxon>Pentapetalae</taxon>
        <taxon>asterids</taxon>
        <taxon>lamiids</taxon>
        <taxon>Solanales</taxon>
        <taxon>Solanaceae</taxon>
        <taxon>Solanoideae</taxon>
        <taxon>Solaneae</taxon>
        <taxon>Solanum</taxon>
    </lineage>
</organism>
<comment type="caution">
    <text evidence="1">The sequence shown here is derived from an EMBL/GenBank/DDBJ whole genome shotgun (WGS) entry which is preliminary data.</text>
</comment>
<name>A0A9J5ZWD8_SOLCO</name>
<proteinExistence type="predicted"/>
<feature type="non-terminal residue" evidence="1">
    <location>
        <position position="123"/>
    </location>
</feature>
<protein>
    <submittedName>
        <fullName evidence="1">Uncharacterized protein</fullName>
    </submittedName>
</protein>
<accession>A0A9J5ZWD8</accession>
<sequence length="123" mass="14511">RKSRDGRENCVEDTLKIILQKVTDQDRVLEEMNENVEVRLISTQMTYWGHLVILGLALIMESETELASCHDVFEILMEAWTLRGKTEQIGLKRPRNGILRIVEFHLESRRNDMNRPSFQYVKH</sequence>
<keyword evidence="2" id="KW-1185">Reference proteome</keyword>
<dbReference type="AlphaFoldDB" id="A0A9J5ZWD8"/>
<gene>
    <name evidence="1" type="ORF">H5410_016360</name>
</gene>
<reference evidence="1 2" key="1">
    <citation type="submission" date="2020-09" db="EMBL/GenBank/DDBJ databases">
        <title>De no assembly of potato wild relative species, Solanum commersonii.</title>
        <authorList>
            <person name="Cho K."/>
        </authorList>
    </citation>
    <scope>NUCLEOTIDE SEQUENCE [LARGE SCALE GENOMIC DNA]</scope>
    <source>
        <strain evidence="1">LZ3.2</strain>
        <tissue evidence="1">Leaf</tissue>
    </source>
</reference>
<dbReference type="Proteomes" id="UP000824120">
    <property type="component" value="Chromosome 3"/>
</dbReference>